<evidence type="ECO:0000313" key="4">
    <source>
        <dbReference type="EMBL" id="MBL7258158.1"/>
    </source>
</evidence>
<evidence type="ECO:0000313" key="5">
    <source>
        <dbReference type="Proteomes" id="UP000598996"/>
    </source>
</evidence>
<dbReference type="InterPro" id="IPR044946">
    <property type="entry name" value="Restrct_endonuc_typeI_TRD_sf"/>
</dbReference>
<evidence type="ECO:0000259" key="3">
    <source>
        <dbReference type="Pfam" id="PF02384"/>
    </source>
</evidence>
<dbReference type="CDD" id="cd02440">
    <property type="entry name" value="AdoMet_MTases"/>
    <property type="match status" value="1"/>
</dbReference>
<dbReference type="Gene3D" id="1.10.10.10">
    <property type="entry name" value="Winged helix-like DNA-binding domain superfamily/Winged helix DNA-binding domain"/>
    <property type="match status" value="1"/>
</dbReference>
<accession>A0ABS1VUJ8</accession>
<keyword evidence="4" id="KW-0489">Methyltransferase</keyword>
<dbReference type="Proteomes" id="UP000598996">
    <property type="component" value="Unassembled WGS sequence"/>
</dbReference>
<dbReference type="PANTHER" id="PTHR42998">
    <property type="entry name" value="TYPE I RESTRICTION ENZYME HINDVIIP M PROTEIN-RELATED"/>
    <property type="match status" value="1"/>
</dbReference>
<sequence length="641" mass="69733">MCRADVYTAGVTRQTRVTAADLARLVGVGRAAVSNWRKRYESFPAPVAGTAASPLFDLDEVERWMTDNGKAIAMPGEQRFWHDMLAAVPDPAEAITQVAEHLSGVRPLRDDKLRAELETLAARPRPDNAEVMMRELWWMFADTPARRATGTPELLAALMADLAQVSGGAVLDPACGNGQLLRAAADARAATVYGQDVDELTVRLATAWLTLEKVPGEIRGGDSLRADAFPGVPVDAVLGHLPFGQTNWGQEALGYDQRWEFGVPPRTEPELAWVQHAYAHLKPGGWAVLIMPPSAAARRAGRRIRTELLRKGALRAVVSLPQSVIPSYAVALHLWVLQRPPGLPAPTVLLADGRTLTTDDPAEFMNALDRIRAAVGRFVESGESIEPSFAYVVPAIDLLDDEVDLSPARHTPADQQNVDFGQELLTVRKLLEAKTRELGKSVPTLPAVVSDAAPLPTITVADLARTGALEILGPLRGDGDVAAEAPVLTAEDVLRDQPASGSEERLNQRIPLQEGDVVVPVVARHLAAAVITDPGRAVLGRNLYVLRPNPEVLNSWFLAAHLRTVSNERHASSLSGTLRLDVRKTQVPRIPLDEQRRHAEAFEQLHQLNRMARQVTDLSAEMTRLTVEGLAFGKLRPTEKN</sequence>
<keyword evidence="4" id="KW-0808">Transferase</keyword>
<dbReference type="SUPFAM" id="SSF53335">
    <property type="entry name" value="S-adenosyl-L-methionine-dependent methyltransferases"/>
    <property type="match status" value="1"/>
</dbReference>
<organism evidence="4 5">
    <name type="scientific">Paractinoplanes lichenicola</name>
    <dbReference type="NCBI Taxonomy" id="2802976"/>
    <lineage>
        <taxon>Bacteria</taxon>
        <taxon>Bacillati</taxon>
        <taxon>Actinomycetota</taxon>
        <taxon>Actinomycetes</taxon>
        <taxon>Micromonosporales</taxon>
        <taxon>Micromonosporaceae</taxon>
        <taxon>Paractinoplanes</taxon>
    </lineage>
</organism>
<keyword evidence="2" id="KW-0238">DNA-binding</keyword>
<dbReference type="GO" id="GO:0032259">
    <property type="term" value="P:methylation"/>
    <property type="evidence" value="ECO:0007669"/>
    <property type="project" value="UniProtKB-KW"/>
</dbReference>
<dbReference type="EMBL" id="JAENHO010000008">
    <property type="protein sequence ID" value="MBL7258158.1"/>
    <property type="molecule type" value="Genomic_DNA"/>
</dbReference>
<gene>
    <name evidence="4" type="ORF">JKJ07_28010</name>
</gene>
<keyword evidence="5" id="KW-1185">Reference proteome</keyword>
<evidence type="ECO:0000256" key="2">
    <source>
        <dbReference type="ARBA" id="ARBA00023125"/>
    </source>
</evidence>
<dbReference type="SUPFAM" id="SSF116734">
    <property type="entry name" value="DNA methylase specificity domain"/>
    <property type="match status" value="1"/>
</dbReference>
<reference evidence="4 5" key="1">
    <citation type="submission" date="2021-01" db="EMBL/GenBank/DDBJ databases">
        <title>Actinoplanes sp. nov. LDG1-01 isolated from lichen.</title>
        <authorList>
            <person name="Saeng-In P."/>
            <person name="Phongsopitanun W."/>
            <person name="Kanchanasin P."/>
            <person name="Yuki M."/>
            <person name="Kudo T."/>
            <person name="Ohkuma M."/>
            <person name="Tanasupawat S."/>
        </authorList>
    </citation>
    <scope>NUCLEOTIDE SEQUENCE [LARGE SCALE GENOMIC DNA]</scope>
    <source>
        <strain evidence="4 5">LDG1-01</strain>
    </source>
</reference>
<proteinExistence type="predicted"/>
<dbReference type="InterPro" id="IPR003356">
    <property type="entry name" value="DNA_methylase_A-5"/>
</dbReference>
<dbReference type="PRINTS" id="PR00507">
    <property type="entry name" value="N12N6MTFRASE"/>
</dbReference>
<dbReference type="Gene3D" id="3.40.50.150">
    <property type="entry name" value="Vaccinia Virus protein VP39"/>
    <property type="match status" value="1"/>
</dbReference>
<keyword evidence="1" id="KW-0680">Restriction system</keyword>
<dbReference type="PANTHER" id="PTHR42998:SF1">
    <property type="entry name" value="TYPE I RESTRICTION ENZYME HINDI METHYLASE SUBUNIT"/>
    <property type="match status" value="1"/>
</dbReference>
<comment type="caution">
    <text evidence="4">The sequence shown here is derived from an EMBL/GenBank/DDBJ whole genome shotgun (WGS) entry which is preliminary data.</text>
</comment>
<dbReference type="InterPro" id="IPR052916">
    <property type="entry name" value="Type-I_RE_MTase_Subunit"/>
</dbReference>
<dbReference type="InterPro" id="IPR036388">
    <property type="entry name" value="WH-like_DNA-bd_sf"/>
</dbReference>
<feature type="domain" description="DNA methylase adenine-specific" evidence="3">
    <location>
        <begin position="151"/>
        <end position="412"/>
    </location>
</feature>
<dbReference type="GO" id="GO:0008168">
    <property type="term" value="F:methyltransferase activity"/>
    <property type="evidence" value="ECO:0007669"/>
    <property type="project" value="UniProtKB-KW"/>
</dbReference>
<dbReference type="Pfam" id="PF02384">
    <property type="entry name" value="N6_Mtase"/>
    <property type="match status" value="1"/>
</dbReference>
<protein>
    <submittedName>
        <fullName evidence="4">N-6 DNA methylase</fullName>
    </submittedName>
</protein>
<dbReference type="Gene3D" id="3.90.220.20">
    <property type="entry name" value="DNA methylase specificity domains"/>
    <property type="match status" value="1"/>
</dbReference>
<name>A0ABS1VUJ8_9ACTN</name>
<evidence type="ECO:0000256" key="1">
    <source>
        <dbReference type="ARBA" id="ARBA00022747"/>
    </source>
</evidence>
<dbReference type="InterPro" id="IPR029063">
    <property type="entry name" value="SAM-dependent_MTases_sf"/>
</dbReference>